<feature type="region of interest" description="Disordered" evidence="3">
    <location>
        <begin position="179"/>
        <end position="200"/>
    </location>
</feature>
<dbReference type="KEGG" id="crq:GCK72_023059"/>
<feature type="compositionally biased region" description="Polar residues" evidence="3">
    <location>
        <begin position="189"/>
        <end position="198"/>
    </location>
</feature>
<dbReference type="RefSeq" id="XP_053578775.1">
    <property type="nucleotide sequence ID" value="XM_053735209.1"/>
</dbReference>
<dbReference type="Proteomes" id="UP000483820">
    <property type="component" value="Chromosome X"/>
</dbReference>
<dbReference type="AlphaFoldDB" id="A0A6A5FVN7"/>
<proteinExistence type="predicted"/>
<dbReference type="GO" id="GO:0003700">
    <property type="term" value="F:DNA-binding transcription factor activity"/>
    <property type="evidence" value="ECO:0007669"/>
    <property type="project" value="InterPro"/>
</dbReference>
<dbReference type="GO" id="GO:0043565">
    <property type="term" value="F:sequence-specific DNA binding"/>
    <property type="evidence" value="ECO:0007669"/>
    <property type="project" value="InterPro"/>
</dbReference>
<dbReference type="InterPro" id="IPR036390">
    <property type="entry name" value="WH_DNA-bd_sf"/>
</dbReference>
<comment type="subcellular location">
    <subcellularLocation>
        <location evidence="2">Nucleus</location>
    </subcellularLocation>
</comment>
<feature type="region of interest" description="Disordered" evidence="3">
    <location>
        <begin position="82"/>
        <end position="137"/>
    </location>
</feature>
<dbReference type="PROSITE" id="PS50039">
    <property type="entry name" value="FORK_HEAD_3"/>
    <property type="match status" value="1"/>
</dbReference>
<evidence type="ECO:0000313" key="5">
    <source>
        <dbReference type="EMBL" id="KAF1746602.1"/>
    </source>
</evidence>
<reference evidence="5 6" key="1">
    <citation type="submission" date="2019-12" db="EMBL/GenBank/DDBJ databases">
        <title>Chromosome-level assembly of the Caenorhabditis remanei genome.</title>
        <authorList>
            <person name="Teterina A.A."/>
            <person name="Willis J.H."/>
            <person name="Phillips P.C."/>
        </authorList>
    </citation>
    <scope>NUCLEOTIDE SEQUENCE [LARGE SCALE GENOMIC DNA]</scope>
    <source>
        <strain evidence="5 6">PX506</strain>
        <tissue evidence="5">Whole organism</tissue>
    </source>
</reference>
<organism evidence="5 6">
    <name type="scientific">Caenorhabditis remanei</name>
    <name type="common">Caenorhabditis vulgaris</name>
    <dbReference type="NCBI Taxonomy" id="31234"/>
    <lineage>
        <taxon>Eukaryota</taxon>
        <taxon>Metazoa</taxon>
        <taxon>Ecdysozoa</taxon>
        <taxon>Nematoda</taxon>
        <taxon>Chromadorea</taxon>
        <taxon>Rhabditida</taxon>
        <taxon>Rhabditina</taxon>
        <taxon>Rhabditomorpha</taxon>
        <taxon>Rhabditoidea</taxon>
        <taxon>Rhabditidae</taxon>
        <taxon>Peloderinae</taxon>
        <taxon>Caenorhabditis</taxon>
    </lineage>
</organism>
<dbReference type="EMBL" id="WUAV01000006">
    <property type="protein sequence ID" value="KAF1746602.1"/>
    <property type="molecule type" value="Genomic_DNA"/>
</dbReference>
<dbReference type="GeneID" id="9808030"/>
<dbReference type="CTD" id="9808030"/>
<protein>
    <recommendedName>
        <fullName evidence="4">Fork-head domain-containing protein</fullName>
    </recommendedName>
</protein>
<evidence type="ECO:0000313" key="6">
    <source>
        <dbReference type="Proteomes" id="UP000483820"/>
    </source>
</evidence>
<keyword evidence="2" id="KW-0539">Nucleus</keyword>
<evidence type="ECO:0000256" key="2">
    <source>
        <dbReference type="PROSITE-ProRule" id="PRU00089"/>
    </source>
</evidence>
<evidence type="ECO:0000256" key="3">
    <source>
        <dbReference type="SAM" id="MobiDB-lite"/>
    </source>
</evidence>
<dbReference type="InterPro" id="IPR036388">
    <property type="entry name" value="WH-like_DNA-bd_sf"/>
</dbReference>
<dbReference type="GO" id="GO:0005634">
    <property type="term" value="C:nucleus"/>
    <property type="evidence" value="ECO:0007669"/>
    <property type="project" value="UniProtKB-SubCell"/>
</dbReference>
<gene>
    <name evidence="5" type="ORF">GCK72_023059</name>
</gene>
<feature type="compositionally biased region" description="Basic and acidic residues" evidence="3">
    <location>
        <begin position="94"/>
        <end position="114"/>
    </location>
</feature>
<feature type="DNA-binding region" description="Fork-head" evidence="2">
    <location>
        <begin position="452"/>
        <end position="521"/>
    </location>
</feature>
<evidence type="ECO:0000259" key="4">
    <source>
        <dbReference type="PROSITE" id="PS50039"/>
    </source>
</evidence>
<dbReference type="SUPFAM" id="SSF46785">
    <property type="entry name" value="Winged helix' DNA-binding domain"/>
    <property type="match status" value="1"/>
</dbReference>
<name>A0A6A5FVN7_CAERE</name>
<dbReference type="Gene3D" id="1.10.10.10">
    <property type="entry name" value="Winged helix-like DNA-binding domain superfamily/Winged helix DNA-binding domain"/>
    <property type="match status" value="1"/>
</dbReference>
<accession>A0A6A5FVN7</accession>
<evidence type="ECO:0000256" key="1">
    <source>
        <dbReference type="ARBA" id="ARBA00023125"/>
    </source>
</evidence>
<dbReference type="InterPro" id="IPR001766">
    <property type="entry name" value="Fork_head_dom"/>
</dbReference>
<sequence length="650" mass="74957">MSDHNLFNYFFANCEDYDDITTEPLHDGNGNVEEPDHFEYTQNLNLNGLLDFDASFDDRAESDGQKMEKISACDIGLQAVETKQDSKSPNFRLSHKDDKRDKVGQEKMKKRAADFEEDDDDNYDQDDIRSSEAYTNNGSYNNNFSYRNWDKRNVNVVPLDPSGISLFDSNDFPKDVVGNNKSQKPHQLRTISPTQTSTHKLERSKKRLERMRFPIPREKPVCQKRRKPNNLVNYQSIPQLYHVPGFSKPIINRQSLHRGRITSIEECEESINALNGGTLDVVEDQRTKRKIVDFLQLYGYSFFSLNENKKTDDNVVRNDVKTVSNNGFEEEINWSELFPFEEADEERYGEGNRRISREDENLHQMDASATILNAGNLKKNHSGIEKMYLAACNAISNSAILTVSPVVVRNLFNHLAQSSPVNKVNTEFPGLERWNLTDAERIGLPSADEYEIDPIVYVTMGQLAIRNSPYKFLTEDQIASFILHHWPHFRFANYGSWKQSLTLALRRKFFHKMSRGEMGLPRHLFYQTVGLCAPEFSGPENSSIFYHFLSLGLIPRKLCKLFRPHFECQNNNEPKFVEANKELVPDDLSKPEFLEGFGVNMVNGRPGRFEQGMADRFHMNIDWYFNVQKQYAKLGSPNWTTPPLNSSSLL</sequence>
<comment type="caution">
    <text evidence="5">The sequence shown here is derived from an EMBL/GenBank/DDBJ whole genome shotgun (WGS) entry which is preliminary data.</text>
</comment>
<feature type="compositionally biased region" description="Acidic residues" evidence="3">
    <location>
        <begin position="115"/>
        <end position="125"/>
    </location>
</feature>
<feature type="domain" description="Fork-head" evidence="4">
    <location>
        <begin position="452"/>
        <end position="521"/>
    </location>
</feature>
<keyword evidence="1 2" id="KW-0238">DNA-binding</keyword>